<keyword evidence="7" id="KW-1185">Reference proteome</keyword>
<evidence type="ECO:0000256" key="3">
    <source>
        <dbReference type="ARBA" id="ARBA00060902"/>
    </source>
</evidence>
<dbReference type="FunCoup" id="B4LNS9">
    <property type="interactions" value="34"/>
</dbReference>
<evidence type="ECO:0000313" key="6">
    <source>
        <dbReference type="EMBL" id="EDW60149.2"/>
    </source>
</evidence>
<name>B4LNS9_DROVI</name>
<dbReference type="InterPro" id="IPR038606">
    <property type="entry name" value="To_sf"/>
</dbReference>
<dbReference type="GO" id="GO:0007623">
    <property type="term" value="P:circadian rhythm"/>
    <property type="evidence" value="ECO:0007669"/>
    <property type="project" value="UniProtKB-ARBA"/>
</dbReference>
<dbReference type="FunFam" id="3.15.10.30:FF:000001">
    <property type="entry name" value="Takeout-like protein 1"/>
    <property type="match status" value="1"/>
</dbReference>
<sequence>MHLKMFADRSSKLLLLLLHMFALCHWGDARLPSSITPCARDDPQLERCIINAVYNLRPLLVHGNLGDGYYTPPLEPLQLDNIELGRSSQFQATFTDLEATGGSNFIIDRIIAKPQDISYDLWITLPRIDFKGKYFMRLNLLLLDIQGKGNMRGYCDNAKAAVKMRGTRYLRNGLEYVKFTKMTMRIQFRDFKLQLDNLFNGDRILGEVGNTLINDNQELYLNEIVPGLERGLSKKFLDVANEILATATFDEMFPPGRTVINPIHFPNAGGSTGAAPGPSIFETSFSSRNPTGGILDHLPPRSNSRNPWPKQPSNNPGGGIFGELSPGGGIIDPRLNLDS</sequence>
<evidence type="ECO:0000256" key="4">
    <source>
        <dbReference type="SAM" id="MobiDB-lite"/>
    </source>
</evidence>
<keyword evidence="2" id="KW-0090">Biological rhythms</keyword>
<dbReference type="Gene3D" id="3.15.10.30">
    <property type="entry name" value="Haemolymph juvenile hormone binding protein"/>
    <property type="match status" value="1"/>
</dbReference>
<feature type="signal peptide" evidence="5">
    <location>
        <begin position="1"/>
        <end position="29"/>
    </location>
</feature>
<organism evidence="6 7">
    <name type="scientific">Drosophila virilis</name>
    <name type="common">Fruit fly</name>
    <dbReference type="NCBI Taxonomy" id="7244"/>
    <lineage>
        <taxon>Eukaryota</taxon>
        <taxon>Metazoa</taxon>
        <taxon>Ecdysozoa</taxon>
        <taxon>Arthropoda</taxon>
        <taxon>Hexapoda</taxon>
        <taxon>Insecta</taxon>
        <taxon>Pterygota</taxon>
        <taxon>Neoptera</taxon>
        <taxon>Endopterygota</taxon>
        <taxon>Diptera</taxon>
        <taxon>Brachycera</taxon>
        <taxon>Muscomorpha</taxon>
        <taxon>Ephydroidea</taxon>
        <taxon>Drosophilidae</taxon>
        <taxon>Drosophila</taxon>
    </lineage>
</organism>
<dbReference type="InterPro" id="IPR010562">
    <property type="entry name" value="Haemolymph_juvenile_hormone-bd"/>
</dbReference>
<dbReference type="SMART" id="SM00700">
    <property type="entry name" value="JHBP"/>
    <property type="match status" value="1"/>
</dbReference>
<evidence type="ECO:0000256" key="5">
    <source>
        <dbReference type="SAM" id="SignalP"/>
    </source>
</evidence>
<evidence type="ECO:0000313" key="7">
    <source>
        <dbReference type="Proteomes" id="UP000008792"/>
    </source>
</evidence>
<evidence type="ECO:0000256" key="2">
    <source>
        <dbReference type="ARBA" id="ARBA00023108"/>
    </source>
</evidence>
<feature type="compositionally biased region" description="Gly residues" evidence="4">
    <location>
        <begin position="316"/>
        <end position="330"/>
    </location>
</feature>
<evidence type="ECO:0000256" key="1">
    <source>
        <dbReference type="ARBA" id="ARBA00022729"/>
    </source>
</evidence>
<dbReference type="GO" id="GO:0005615">
    <property type="term" value="C:extracellular space"/>
    <property type="evidence" value="ECO:0007669"/>
    <property type="project" value="TreeGrafter"/>
</dbReference>
<dbReference type="AlphaFoldDB" id="B4LNS9"/>
<dbReference type="HOGENOM" id="CLU_069908_5_0_1"/>
<dbReference type="InParanoid" id="B4LNS9"/>
<feature type="region of interest" description="Disordered" evidence="4">
    <location>
        <begin position="291"/>
        <end position="339"/>
    </location>
</feature>
<dbReference type="STRING" id="7244.B4LNS9"/>
<keyword evidence="1 5" id="KW-0732">Signal</keyword>
<dbReference type="KEGG" id="dvi:6627144"/>
<protein>
    <recommendedName>
        <fullName evidence="8">Protein takeout</fullName>
    </recommendedName>
</protein>
<feature type="chain" id="PRO_5006457341" description="Protein takeout" evidence="5">
    <location>
        <begin position="30"/>
        <end position="339"/>
    </location>
</feature>
<dbReference type="PANTHER" id="PTHR11008:SF39">
    <property type="entry name" value="CIRCADIAN CLOCK-CONTROLLED PROTEIN-LIKE PROTEIN"/>
    <property type="match status" value="1"/>
</dbReference>
<evidence type="ECO:0008006" key="8">
    <source>
        <dbReference type="Google" id="ProtNLM"/>
    </source>
</evidence>
<dbReference type="EMBL" id="CH940648">
    <property type="protein sequence ID" value="EDW60149.2"/>
    <property type="molecule type" value="Genomic_DNA"/>
</dbReference>
<dbReference type="OrthoDB" id="8179031at2759"/>
<accession>B4LNS9</accession>
<proteinExistence type="inferred from homology"/>
<dbReference type="eggNOG" id="ENOG502S3EM">
    <property type="taxonomic scope" value="Eukaryota"/>
</dbReference>
<comment type="similarity">
    <text evidence="3">Belongs to the TO family.</text>
</comment>
<dbReference type="Pfam" id="PF06585">
    <property type="entry name" value="JHBP"/>
    <property type="match status" value="1"/>
</dbReference>
<dbReference type="PANTHER" id="PTHR11008">
    <property type="entry name" value="PROTEIN TAKEOUT-LIKE PROTEIN"/>
    <property type="match status" value="1"/>
</dbReference>
<dbReference type="SMR" id="B4LNS9"/>
<reference evidence="6 7" key="1">
    <citation type="journal article" date="2007" name="Nature">
        <title>Evolution of genes and genomes on the Drosophila phylogeny.</title>
        <authorList>
            <consortium name="Drosophila 12 Genomes Consortium"/>
            <person name="Clark A.G."/>
            <person name="Eisen M.B."/>
            <person name="Smith D.R."/>
            <person name="Bergman C.M."/>
            <person name="Oliver B."/>
            <person name="Markow T.A."/>
            <person name="Kaufman T.C."/>
            <person name="Kellis M."/>
            <person name="Gelbart W."/>
            <person name="Iyer V.N."/>
            <person name="Pollard D.A."/>
            <person name="Sackton T.B."/>
            <person name="Larracuente A.M."/>
            <person name="Singh N.D."/>
            <person name="Abad J.P."/>
            <person name="Abt D.N."/>
            <person name="Adryan B."/>
            <person name="Aguade M."/>
            <person name="Akashi H."/>
            <person name="Anderson W.W."/>
            <person name="Aquadro C.F."/>
            <person name="Ardell D.H."/>
            <person name="Arguello R."/>
            <person name="Artieri C.G."/>
            <person name="Barbash D.A."/>
            <person name="Barker D."/>
            <person name="Barsanti P."/>
            <person name="Batterham P."/>
            <person name="Batzoglou S."/>
            <person name="Begun D."/>
            <person name="Bhutkar A."/>
            <person name="Blanco E."/>
            <person name="Bosak S.A."/>
            <person name="Bradley R.K."/>
            <person name="Brand A.D."/>
            <person name="Brent M.R."/>
            <person name="Brooks A.N."/>
            <person name="Brown R.H."/>
            <person name="Butlin R.K."/>
            <person name="Caggese C."/>
            <person name="Calvi B.R."/>
            <person name="Bernardo de Carvalho A."/>
            <person name="Caspi A."/>
            <person name="Castrezana S."/>
            <person name="Celniker S.E."/>
            <person name="Chang J.L."/>
            <person name="Chapple C."/>
            <person name="Chatterji S."/>
            <person name="Chinwalla A."/>
            <person name="Civetta A."/>
            <person name="Clifton S.W."/>
            <person name="Comeron J.M."/>
            <person name="Costello J.C."/>
            <person name="Coyne J.A."/>
            <person name="Daub J."/>
            <person name="David R.G."/>
            <person name="Delcher A.L."/>
            <person name="Delehaunty K."/>
            <person name="Do C.B."/>
            <person name="Ebling H."/>
            <person name="Edwards K."/>
            <person name="Eickbush T."/>
            <person name="Evans J.D."/>
            <person name="Filipski A."/>
            <person name="Findeiss S."/>
            <person name="Freyhult E."/>
            <person name="Fulton L."/>
            <person name="Fulton R."/>
            <person name="Garcia A.C."/>
            <person name="Gardiner A."/>
            <person name="Garfield D.A."/>
            <person name="Garvin B.E."/>
            <person name="Gibson G."/>
            <person name="Gilbert D."/>
            <person name="Gnerre S."/>
            <person name="Godfrey J."/>
            <person name="Good R."/>
            <person name="Gotea V."/>
            <person name="Gravely B."/>
            <person name="Greenberg A.J."/>
            <person name="Griffiths-Jones S."/>
            <person name="Gross S."/>
            <person name="Guigo R."/>
            <person name="Gustafson E.A."/>
            <person name="Haerty W."/>
            <person name="Hahn M.W."/>
            <person name="Halligan D.L."/>
            <person name="Halpern A.L."/>
            <person name="Halter G.M."/>
            <person name="Han M.V."/>
            <person name="Heger A."/>
            <person name="Hillier L."/>
            <person name="Hinrichs A.S."/>
            <person name="Holmes I."/>
            <person name="Hoskins R.A."/>
            <person name="Hubisz M.J."/>
            <person name="Hultmark D."/>
            <person name="Huntley M.A."/>
            <person name="Jaffe D.B."/>
            <person name="Jagadeeshan S."/>
            <person name="Jeck W.R."/>
            <person name="Johnson J."/>
            <person name="Jones C.D."/>
            <person name="Jordan W.C."/>
            <person name="Karpen G.H."/>
            <person name="Kataoka E."/>
            <person name="Keightley P.D."/>
            <person name="Kheradpour P."/>
            <person name="Kirkness E.F."/>
            <person name="Koerich L.B."/>
            <person name="Kristiansen K."/>
            <person name="Kudrna D."/>
            <person name="Kulathinal R.J."/>
            <person name="Kumar S."/>
            <person name="Kwok R."/>
            <person name="Lander E."/>
            <person name="Langley C.H."/>
            <person name="Lapoint R."/>
            <person name="Lazzaro B.P."/>
            <person name="Lee S.J."/>
            <person name="Levesque L."/>
            <person name="Li R."/>
            <person name="Lin C.F."/>
            <person name="Lin M.F."/>
            <person name="Lindblad-Toh K."/>
            <person name="Llopart A."/>
            <person name="Long M."/>
            <person name="Low L."/>
            <person name="Lozovsky E."/>
            <person name="Lu J."/>
            <person name="Luo M."/>
            <person name="Machado C.A."/>
            <person name="Makalowski W."/>
            <person name="Marzo M."/>
            <person name="Matsuda M."/>
            <person name="Matzkin L."/>
            <person name="McAllister B."/>
            <person name="McBride C.S."/>
            <person name="McKernan B."/>
            <person name="McKernan K."/>
            <person name="Mendez-Lago M."/>
            <person name="Minx P."/>
            <person name="Mollenhauer M.U."/>
            <person name="Montooth K."/>
            <person name="Mount S.M."/>
            <person name="Mu X."/>
            <person name="Myers E."/>
            <person name="Negre B."/>
            <person name="Newfeld S."/>
            <person name="Nielsen R."/>
            <person name="Noor M.A."/>
            <person name="O'Grady P."/>
            <person name="Pachter L."/>
            <person name="Papaceit M."/>
            <person name="Parisi M.J."/>
            <person name="Parisi M."/>
            <person name="Parts L."/>
            <person name="Pedersen J.S."/>
            <person name="Pesole G."/>
            <person name="Phillippy A.M."/>
            <person name="Ponting C.P."/>
            <person name="Pop M."/>
            <person name="Porcelli D."/>
            <person name="Powell J.R."/>
            <person name="Prohaska S."/>
            <person name="Pruitt K."/>
            <person name="Puig M."/>
            <person name="Quesneville H."/>
            <person name="Ram K.R."/>
            <person name="Rand D."/>
            <person name="Rasmussen M.D."/>
            <person name="Reed L.K."/>
            <person name="Reenan R."/>
            <person name="Reily A."/>
            <person name="Remington K.A."/>
            <person name="Rieger T.T."/>
            <person name="Ritchie M.G."/>
            <person name="Robin C."/>
            <person name="Rogers Y.H."/>
            <person name="Rohde C."/>
            <person name="Rozas J."/>
            <person name="Rubenfield M.J."/>
            <person name="Ruiz A."/>
            <person name="Russo S."/>
            <person name="Salzberg S.L."/>
            <person name="Sanchez-Gracia A."/>
            <person name="Saranga D.J."/>
            <person name="Sato H."/>
            <person name="Schaeffer S.W."/>
            <person name="Schatz M.C."/>
            <person name="Schlenke T."/>
            <person name="Schwartz R."/>
            <person name="Segarra C."/>
            <person name="Singh R.S."/>
            <person name="Sirot L."/>
            <person name="Sirota M."/>
            <person name="Sisneros N.B."/>
            <person name="Smith C.D."/>
            <person name="Smith T.F."/>
            <person name="Spieth J."/>
            <person name="Stage D.E."/>
            <person name="Stark A."/>
            <person name="Stephan W."/>
            <person name="Strausberg R.L."/>
            <person name="Strempel S."/>
            <person name="Sturgill D."/>
            <person name="Sutton G."/>
            <person name="Sutton G.G."/>
            <person name="Tao W."/>
            <person name="Teichmann S."/>
            <person name="Tobari Y.N."/>
            <person name="Tomimura Y."/>
            <person name="Tsolas J.M."/>
            <person name="Valente V.L."/>
            <person name="Venter E."/>
            <person name="Venter J.C."/>
            <person name="Vicario S."/>
            <person name="Vieira F.G."/>
            <person name="Vilella A.J."/>
            <person name="Villasante A."/>
            <person name="Walenz B."/>
            <person name="Wang J."/>
            <person name="Wasserman M."/>
            <person name="Watts T."/>
            <person name="Wilson D."/>
            <person name="Wilson R.K."/>
            <person name="Wing R.A."/>
            <person name="Wolfner M.F."/>
            <person name="Wong A."/>
            <person name="Wong G.K."/>
            <person name="Wu C.I."/>
            <person name="Wu G."/>
            <person name="Yamamoto D."/>
            <person name="Yang H.P."/>
            <person name="Yang S.P."/>
            <person name="Yorke J.A."/>
            <person name="Yoshida K."/>
            <person name="Zdobnov E."/>
            <person name="Zhang P."/>
            <person name="Zhang Y."/>
            <person name="Zimin A.V."/>
            <person name="Baldwin J."/>
            <person name="Abdouelleil A."/>
            <person name="Abdulkadir J."/>
            <person name="Abebe A."/>
            <person name="Abera B."/>
            <person name="Abreu J."/>
            <person name="Acer S.C."/>
            <person name="Aftuck L."/>
            <person name="Alexander A."/>
            <person name="An P."/>
            <person name="Anderson E."/>
            <person name="Anderson S."/>
            <person name="Arachi H."/>
            <person name="Azer M."/>
            <person name="Bachantsang P."/>
            <person name="Barry A."/>
            <person name="Bayul T."/>
            <person name="Berlin A."/>
            <person name="Bessette D."/>
            <person name="Bloom T."/>
            <person name="Blye J."/>
            <person name="Boguslavskiy L."/>
            <person name="Bonnet C."/>
            <person name="Boukhgalter B."/>
            <person name="Bourzgui I."/>
            <person name="Brown A."/>
            <person name="Cahill P."/>
            <person name="Channer S."/>
            <person name="Cheshatsang Y."/>
            <person name="Chuda L."/>
            <person name="Citroen M."/>
            <person name="Collymore A."/>
            <person name="Cooke P."/>
            <person name="Costello M."/>
            <person name="D'Aco K."/>
            <person name="Daza R."/>
            <person name="De Haan G."/>
            <person name="DeGray S."/>
            <person name="DeMaso C."/>
            <person name="Dhargay N."/>
            <person name="Dooley K."/>
            <person name="Dooley E."/>
            <person name="Doricent M."/>
            <person name="Dorje P."/>
            <person name="Dorjee K."/>
            <person name="Dupes A."/>
            <person name="Elong R."/>
            <person name="Falk J."/>
            <person name="Farina A."/>
            <person name="Faro S."/>
            <person name="Ferguson D."/>
            <person name="Fisher S."/>
            <person name="Foley C.D."/>
            <person name="Franke A."/>
            <person name="Friedrich D."/>
            <person name="Gadbois L."/>
            <person name="Gearin G."/>
            <person name="Gearin C.R."/>
            <person name="Giannoukos G."/>
            <person name="Goode T."/>
            <person name="Graham J."/>
            <person name="Grandbois E."/>
            <person name="Grewal S."/>
            <person name="Gyaltsen K."/>
            <person name="Hafez N."/>
            <person name="Hagos B."/>
            <person name="Hall J."/>
            <person name="Henson C."/>
            <person name="Hollinger A."/>
            <person name="Honan T."/>
            <person name="Huard M.D."/>
            <person name="Hughes L."/>
            <person name="Hurhula B."/>
            <person name="Husby M.E."/>
            <person name="Kamat A."/>
            <person name="Kanga B."/>
            <person name="Kashin S."/>
            <person name="Khazanovich D."/>
            <person name="Kisner P."/>
            <person name="Lance K."/>
            <person name="Lara M."/>
            <person name="Lee W."/>
            <person name="Lennon N."/>
            <person name="Letendre F."/>
            <person name="LeVine R."/>
            <person name="Lipovsky A."/>
            <person name="Liu X."/>
            <person name="Liu J."/>
            <person name="Liu S."/>
            <person name="Lokyitsang T."/>
            <person name="Lokyitsang Y."/>
            <person name="Lubonja R."/>
            <person name="Lui A."/>
            <person name="MacDonald P."/>
            <person name="Magnisalis V."/>
            <person name="Maru K."/>
            <person name="Matthews C."/>
            <person name="McCusker W."/>
            <person name="McDonough S."/>
            <person name="Mehta T."/>
            <person name="Meldrim J."/>
            <person name="Meneus L."/>
            <person name="Mihai O."/>
            <person name="Mihalev A."/>
            <person name="Mihova T."/>
            <person name="Mittelman R."/>
            <person name="Mlenga V."/>
            <person name="Montmayeur A."/>
            <person name="Mulrain L."/>
            <person name="Navidi A."/>
            <person name="Naylor J."/>
            <person name="Negash T."/>
            <person name="Nguyen T."/>
            <person name="Nguyen N."/>
            <person name="Nicol R."/>
            <person name="Norbu C."/>
            <person name="Norbu N."/>
            <person name="Novod N."/>
            <person name="O'Neill B."/>
            <person name="Osman S."/>
            <person name="Markiewicz E."/>
            <person name="Oyono O.L."/>
            <person name="Patti C."/>
            <person name="Phunkhang P."/>
            <person name="Pierre F."/>
            <person name="Priest M."/>
            <person name="Raghuraman S."/>
            <person name="Rege F."/>
            <person name="Reyes R."/>
            <person name="Rise C."/>
            <person name="Rogov P."/>
            <person name="Ross K."/>
            <person name="Ryan E."/>
            <person name="Settipalli S."/>
            <person name="Shea T."/>
            <person name="Sherpa N."/>
            <person name="Shi L."/>
            <person name="Shih D."/>
            <person name="Sparrow T."/>
            <person name="Spaulding J."/>
            <person name="Stalker J."/>
            <person name="Stange-Thomann N."/>
            <person name="Stavropoulos S."/>
            <person name="Stone C."/>
            <person name="Strader C."/>
            <person name="Tesfaye S."/>
            <person name="Thomson T."/>
            <person name="Thoulutsang Y."/>
            <person name="Thoulutsang D."/>
            <person name="Topham K."/>
            <person name="Topping I."/>
            <person name="Tsamla T."/>
            <person name="Vassiliev H."/>
            <person name="Vo A."/>
            <person name="Wangchuk T."/>
            <person name="Wangdi T."/>
            <person name="Weiand M."/>
            <person name="Wilkinson J."/>
            <person name="Wilson A."/>
            <person name="Yadav S."/>
            <person name="Young G."/>
            <person name="Yu Q."/>
            <person name="Zembek L."/>
            <person name="Zhong D."/>
            <person name="Zimmer A."/>
            <person name="Zwirko Z."/>
            <person name="Jaffe D.B."/>
            <person name="Alvarez P."/>
            <person name="Brockman W."/>
            <person name="Butler J."/>
            <person name="Chin C."/>
            <person name="Gnerre S."/>
            <person name="Grabherr M."/>
            <person name="Kleber M."/>
            <person name="Mauceli E."/>
            <person name="MacCallum I."/>
        </authorList>
    </citation>
    <scope>NUCLEOTIDE SEQUENCE [LARGE SCALE GENOMIC DNA]</scope>
    <source>
        <strain evidence="7">Tucson 15010-1051.87</strain>
    </source>
</reference>
<dbReference type="Proteomes" id="UP000008792">
    <property type="component" value="Unassembled WGS sequence"/>
</dbReference>
<gene>
    <name evidence="6" type="primary">Dvir\GJ21031</name>
    <name evidence="6" type="ORF">Dvir_GJ21031</name>
</gene>
<feature type="compositionally biased region" description="Polar residues" evidence="4">
    <location>
        <begin position="301"/>
        <end position="315"/>
    </location>
</feature>